<sequence length="244" mass="25708">MSRTLRATALSAALLGALALSGCGSDTAAHTPTSAFGKQTAAQISEAVRSDMSGVRSVTIDGTTKDARLHVSLADDGTCTGSVEPTSGGKAQVIEDASGSYVHGDAAYWRGQASTDADRTRVERALKVWDGRWVKSPRSGGYLLLQCDLKSFLPLLTSGDRTLATKGDERKVDGVEAVALNADQAGVKSTLWVSTDAPHRIVRLTEPSSDAVYTLSHYDQPVSIQTPDPAEVYDLAAANKKKAE</sequence>
<accession>A0ABQ2NAA6</accession>
<protein>
    <recommendedName>
        <fullName evidence="4">Lipoprotein</fullName>
    </recommendedName>
</protein>
<dbReference type="Proteomes" id="UP000655410">
    <property type="component" value="Unassembled WGS sequence"/>
</dbReference>
<evidence type="ECO:0000313" key="3">
    <source>
        <dbReference type="Proteomes" id="UP000655410"/>
    </source>
</evidence>
<organism evidence="2 3">
    <name type="scientific">Nocardioides phosphati</name>
    <dbReference type="NCBI Taxonomy" id="1867775"/>
    <lineage>
        <taxon>Bacteria</taxon>
        <taxon>Bacillati</taxon>
        <taxon>Actinomycetota</taxon>
        <taxon>Actinomycetes</taxon>
        <taxon>Propionibacteriales</taxon>
        <taxon>Nocardioidaceae</taxon>
        <taxon>Nocardioides</taxon>
    </lineage>
</organism>
<dbReference type="Gene3D" id="2.50.20.20">
    <property type="match status" value="1"/>
</dbReference>
<dbReference type="PROSITE" id="PS51257">
    <property type="entry name" value="PROKAR_LIPOPROTEIN"/>
    <property type="match status" value="1"/>
</dbReference>
<evidence type="ECO:0008006" key="4">
    <source>
        <dbReference type="Google" id="ProtNLM"/>
    </source>
</evidence>
<feature type="chain" id="PRO_5046967480" description="Lipoprotein" evidence="1">
    <location>
        <begin position="29"/>
        <end position="244"/>
    </location>
</feature>
<dbReference type="EMBL" id="BMNI01000005">
    <property type="protein sequence ID" value="GGO90384.1"/>
    <property type="molecule type" value="Genomic_DNA"/>
</dbReference>
<comment type="caution">
    <text evidence="2">The sequence shown here is derived from an EMBL/GenBank/DDBJ whole genome shotgun (WGS) entry which is preliminary data.</text>
</comment>
<name>A0ABQ2NAA6_9ACTN</name>
<feature type="signal peptide" evidence="1">
    <location>
        <begin position="1"/>
        <end position="28"/>
    </location>
</feature>
<evidence type="ECO:0000256" key="1">
    <source>
        <dbReference type="SAM" id="SignalP"/>
    </source>
</evidence>
<keyword evidence="3" id="KW-1185">Reference proteome</keyword>
<evidence type="ECO:0000313" key="2">
    <source>
        <dbReference type="EMBL" id="GGO90384.1"/>
    </source>
</evidence>
<gene>
    <name evidence="2" type="ORF">GCM10011584_22030</name>
</gene>
<dbReference type="RefSeq" id="WP_188784072.1">
    <property type="nucleotide sequence ID" value="NZ_BMNI01000005.1"/>
</dbReference>
<keyword evidence="1" id="KW-0732">Signal</keyword>
<reference evidence="3" key="1">
    <citation type="journal article" date="2019" name="Int. J. Syst. Evol. Microbiol.">
        <title>The Global Catalogue of Microorganisms (GCM) 10K type strain sequencing project: providing services to taxonomists for standard genome sequencing and annotation.</title>
        <authorList>
            <consortium name="The Broad Institute Genomics Platform"/>
            <consortium name="The Broad Institute Genome Sequencing Center for Infectious Disease"/>
            <person name="Wu L."/>
            <person name="Ma J."/>
        </authorList>
    </citation>
    <scope>NUCLEOTIDE SEQUENCE [LARGE SCALE GENOMIC DNA]</scope>
    <source>
        <strain evidence="3">CGMCC 4.7371</strain>
    </source>
</reference>
<proteinExistence type="predicted"/>